<gene>
    <name evidence="1" type="ORF">SMD11_6938</name>
</gene>
<accession>A0A1Z2LDY5</accession>
<proteinExistence type="predicted"/>
<dbReference type="EMBL" id="CP021744">
    <property type="protein sequence ID" value="ARZ72514.1"/>
    <property type="molecule type" value="Genomic_DNA"/>
</dbReference>
<dbReference type="Gene3D" id="3.40.1010.20">
    <property type="entry name" value="4-hydroxy-3-methylbut-2-enyl diphosphate reductase, catalytic domain"/>
    <property type="match status" value="1"/>
</dbReference>
<name>A0A1Z2LDY5_9ACTN</name>
<evidence type="ECO:0000313" key="2">
    <source>
        <dbReference type="Proteomes" id="UP000195755"/>
    </source>
</evidence>
<evidence type="ECO:0000313" key="1">
    <source>
        <dbReference type="EMBL" id="ARZ72514.1"/>
    </source>
</evidence>
<dbReference type="Proteomes" id="UP000195755">
    <property type="component" value="Chromosome"/>
</dbReference>
<dbReference type="AlphaFoldDB" id="A0A1Z2LDY5"/>
<sequence length="33" mass="3684">MAGVEVRDESKVDWLSQTTLSVDETMETVDALK</sequence>
<protein>
    <submittedName>
        <fullName evidence="1">4-hydroxy-3-methylbut-2-enyl diphosphate reductase</fullName>
    </submittedName>
</protein>
<dbReference type="KEGG" id="salj:SMD11_6938"/>
<reference evidence="1 2" key="1">
    <citation type="submission" date="2017-06" db="EMBL/GenBank/DDBJ databases">
        <title>Streptomyces albireticuli Genome sequencing and assembly.</title>
        <authorList>
            <person name="Wang Y."/>
            <person name="Du B."/>
            <person name="Ding Y."/>
            <person name="Liu H."/>
            <person name="Hou Q."/>
            <person name="Liu K."/>
            <person name="Yao L."/>
            <person name="Wang C."/>
        </authorList>
    </citation>
    <scope>NUCLEOTIDE SEQUENCE [LARGE SCALE GENOMIC DNA]</scope>
    <source>
        <strain evidence="1 2">MDJK11</strain>
    </source>
</reference>
<organism evidence="1 2">
    <name type="scientific">Streptomyces albireticuli</name>
    <dbReference type="NCBI Taxonomy" id="1940"/>
    <lineage>
        <taxon>Bacteria</taxon>
        <taxon>Bacillati</taxon>
        <taxon>Actinomycetota</taxon>
        <taxon>Actinomycetes</taxon>
        <taxon>Kitasatosporales</taxon>
        <taxon>Streptomycetaceae</taxon>
        <taxon>Streptomyces</taxon>
    </lineage>
</organism>